<name>A0A1Q9BWT3_SYMMI</name>
<protein>
    <submittedName>
        <fullName evidence="1">Uncharacterized protein</fullName>
    </submittedName>
</protein>
<dbReference type="Proteomes" id="UP000186817">
    <property type="component" value="Unassembled WGS sequence"/>
</dbReference>
<comment type="caution">
    <text evidence="1">The sequence shown here is derived from an EMBL/GenBank/DDBJ whole genome shotgun (WGS) entry which is preliminary data.</text>
</comment>
<accession>A0A1Q9BWT3</accession>
<evidence type="ECO:0000313" key="1">
    <source>
        <dbReference type="EMBL" id="OLP75126.1"/>
    </source>
</evidence>
<dbReference type="OrthoDB" id="412821at2759"/>
<evidence type="ECO:0000313" key="2">
    <source>
        <dbReference type="Proteomes" id="UP000186817"/>
    </source>
</evidence>
<organism evidence="1 2">
    <name type="scientific">Symbiodinium microadriaticum</name>
    <name type="common">Dinoflagellate</name>
    <name type="synonym">Zooxanthella microadriatica</name>
    <dbReference type="NCBI Taxonomy" id="2951"/>
    <lineage>
        <taxon>Eukaryota</taxon>
        <taxon>Sar</taxon>
        <taxon>Alveolata</taxon>
        <taxon>Dinophyceae</taxon>
        <taxon>Suessiales</taxon>
        <taxon>Symbiodiniaceae</taxon>
        <taxon>Symbiodinium</taxon>
    </lineage>
</organism>
<reference evidence="1 2" key="1">
    <citation type="submission" date="2016-02" db="EMBL/GenBank/DDBJ databases">
        <title>Genome analysis of coral dinoflagellate symbionts highlights evolutionary adaptations to a symbiotic lifestyle.</title>
        <authorList>
            <person name="Aranda M."/>
            <person name="Li Y."/>
            <person name="Liew Y.J."/>
            <person name="Baumgarten S."/>
            <person name="Simakov O."/>
            <person name="Wilson M."/>
            <person name="Piel J."/>
            <person name="Ashoor H."/>
            <person name="Bougouffa S."/>
            <person name="Bajic V.B."/>
            <person name="Ryu T."/>
            <person name="Ravasi T."/>
            <person name="Bayer T."/>
            <person name="Micklem G."/>
            <person name="Kim H."/>
            <person name="Bhak J."/>
            <person name="Lajeunesse T.C."/>
            <person name="Voolstra C.R."/>
        </authorList>
    </citation>
    <scope>NUCLEOTIDE SEQUENCE [LARGE SCALE GENOMIC DNA]</scope>
    <source>
        <strain evidence="1 2">CCMP2467</strain>
    </source>
</reference>
<dbReference type="OMA" id="MATVEVC"/>
<gene>
    <name evidence="1" type="ORF">AK812_SmicGene45126</name>
</gene>
<keyword evidence="2" id="KW-1185">Reference proteome</keyword>
<dbReference type="EMBL" id="LSRX01002768">
    <property type="protein sequence ID" value="OLP75126.1"/>
    <property type="molecule type" value="Genomic_DNA"/>
</dbReference>
<proteinExistence type="predicted"/>
<dbReference type="AlphaFoldDB" id="A0A1Q9BWT3"/>
<sequence length="218" mass="24103">MATVEVCHGDKCTRRGGGAMLFRDIEECSEAFVTASSCLKKCSKGPNCRENTVHKVFKGLKKFSRVEAMLANIIPGFEMNELQRKVSKLKFAARRAEQAADRMDNKALCLLGPERSAALGEPRLRAQLLMRSQELIETDANMFNMALLDAQKAMHLLPAWAFGQVAFSQALQAHGRFGDAAVAMQTALTIGRGIDKRALKKVPAKLQKQVVQELDILR</sequence>